<sequence length="107" mass="12499">MSATMLQILWVHLTNEKTSSNFYSRGKHQMKFLNIIPLILLIFPSIPPSVSEKLGYETKAEQNIILAFKSNQSLAHILTRRKTPINIQQQWLLVKTNYHTIEDDKKY</sequence>
<dbReference type="Proteomes" id="UP000606786">
    <property type="component" value="Unassembled WGS sequence"/>
</dbReference>
<evidence type="ECO:0000313" key="1">
    <source>
        <dbReference type="EMBL" id="CAD7003242.1"/>
    </source>
</evidence>
<comment type="caution">
    <text evidence="1">The sequence shown here is derived from an EMBL/GenBank/DDBJ whole genome shotgun (WGS) entry which is preliminary data.</text>
</comment>
<dbReference type="AlphaFoldDB" id="A0A811UVM3"/>
<keyword evidence="2" id="KW-1185">Reference proteome</keyword>
<accession>A0A811UVM3</accession>
<evidence type="ECO:0000313" key="2">
    <source>
        <dbReference type="Proteomes" id="UP000606786"/>
    </source>
</evidence>
<organism evidence="1 2">
    <name type="scientific">Ceratitis capitata</name>
    <name type="common">Mediterranean fruit fly</name>
    <name type="synonym">Tephritis capitata</name>
    <dbReference type="NCBI Taxonomy" id="7213"/>
    <lineage>
        <taxon>Eukaryota</taxon>
        <taxon>Metazoa</taxon>
        <taxon>Ecdysozoa</taxon>
        <taxon>Arthropoda</taxon>
        <taxon>Hexapoda</taxon>
        <taxon>Insecta</taxon>
        <taxon>Pterygota</taxon>
        <taxon>Neoptera</taxon>
        <taxon>Endopterygota</taxon>
        <taxon>Diptera</taxon>
        <taxon>Brachycera</taxon>
        <taxon>Muscomorpha</taxon>
        <taxon>Tephritoidea</taxon>
        <taxon>Tephritidae</taxon>
        <taxon>Ceratitis</taxon>
        <taxon>Ceratitis</taxon>
    </lineage>
</organism>
<protein>
    <submittedName>
        <fullName evidence="1">(Mediterranean fruit fly) hypothetical protein</fullName>
    </submittedName>
</protein>
<proteinExistence type="predicted"/>
<name>A0A811UVM3_CERCA</name>
<reference evidence="1" key="1">
    <citation type="submission" date="2020-11" db="EMBL/GenBank/DDBJ databases">
        <authorList>
            <person name="Whitehead M."/>
        </authorList>
    </citation>
    <scope>NUCLEOTIDE SEQUENCE</scope>
    <source>
        <strain evidence="1">EGII</strain>
    </source>
</reference>
<dbReference type="EMBL" id="CAJHJT010000034">
    <property type="protein sequence ID" value="CAD7003242.1"/>
    <property type="molecule type" value="Genomic_DNA"/>
</dbReference>
<gene>
    <name evidence="1" type="ORF">CCAP1982_LOCUS11704</name>
</gene>